<evidence type="ECO:0000259" key="2">
    <source>
        <dbReference type="Pfam" id="PF13360"/>
    </source>
</evidence>
<dbReference type="SMART" id="SM00564">
    <property type="entry name" value="PQQ"/>
    <property type="match status" value="3"/>
</dbReference>
<dbReference type="InterPro" id="IPR018391">
    <property type="entry name" value="PQQ_b-propeller_rpt"/>
</dbReference>
<gene>
    <name evidence="3" type="ORF">GCM10007977_092680</name>
</gene>
<dbReference type="InterPro" id="IPR015943">
    <property type="entry name" value="WD40/YVTN_repeat-like_dom_sf"/>
</dbReference>
<dbReference type="PANTHER" id="PTHR34512">
    <property type="entry name" value="CELL SURFACE PROTEIN"/>
    <property type="match status" value="1"/>
</dbReference>
<dbReference type="SUPFAM" id="SSF50998">
    <property type="entry name" value="Quinoprotein alcohol dehydrogenase-like"/>
    <property type="match status" value="1"/>
</dbReference>
<evidence type="ECO:0000256" key="1">
    <source>
        <dbReference type="SAM" id="MobiDB-lite"/>
    </source>
</evidence>
<dbReference type="Gene3D" id="2.130.10.10">
    <property type="entry name" value="YVTN repeat-like/Quinoprotein amine dehydrogenase"/>
    <property type="match status" value="2"/>
</dbReference>
<feature type="region of interest" description="Disordered" evidence="1">
    <location>
        <begin position="40"/>
        <end position="66"/>
    </location>
</feature>
<reference evidence="3" key="1">
    <citation type="journal article" date="2014" name="Int. J. Syst. Evol. Microbiol.">
        <title>Complete genome sequence of Corynebacterium casei LMG S-19264T (=DSM 44701T), isolated from a smear-ripened cheese.</title>
        <authorList>
            <consortium name="US DOE Joint Genome Institute (JGI-PGF)"/>
            <person name="Walter F."/>
            <person name="Albersmeier A."/>
            <person name="Kalinowski J."/>
            <person name="Ruckert C."/>
        </authorList>
    </citation>
    <scope>NUCLEOTIDE SEQUENCE</scope>
    <source>
        <strain evidence="3">JCM 19831</strain>
    </source>
</reference>
<protein>
    <recommendedName>
        <fullName evidence="2">Pyrrolo-quinoline quinone repeat domain-containing protein</fullName>
    </recommendedName>
</protein>
<keyword evidence="4" id="KW-1185">Reference proteome</keyword>
<dbReference type="PANTHER" id="PTHR34512:SF30">
    <property type="entry name" value="OUTER MEMBRANE PROTEIN ASSEMBLY FACTOR BAMB"/>
    <property type="match status" value="1"/>
</dbReference>
<dbReference type="AlphaFoldDB" id="A0A917UBJ4"/>
<dbReference type="Pfam" id="PF13360">
    <property type="entry name" value="PQQ_2"/>
    <property type="match status" value="1"/>
</dbReference>
<organism evidence="3 4">
    <name type="scientific">Dactylosporangium sucinum</name>
    <dbReference type="NCBI Taxonomy" id="1424081"/>
    <lineage>
        <taxon>Bacteria</taxon>
        <taxon>Bacillati</taxon>
        <taxon>Actinomycetota</taxon>
        <taxon>Actinomycetes</taxon>
        <taxon>Micromonosporales</taxon>
        <taxon>Micromonosporaceae</taxon>
        <taxon>Dactylosporangium</taxon>
    </lineage>
</organism>
<name>A0A917UBJ4_9ACTN</name>
<dbReference type="EMBL" id="BMPI01000073">
    <property type="protein sequence ID" value="GGM76645.1"/>
    <property type="molecule type" value="Genomic_DNA"/>
</dbReference>
<dbReference type="InterPro" id="IPR011047">
    <property type="entry name" value="Quinoprotein_ADH-like_sf"/>
</dbReference>
<feature type="domain" description="Pyrrolo-quinoline quinone repeat" evidence="2">
    <location>
        <begin position="391"/>
        <end position="514"/>
    </location>
</feature>
<evidence type="ECO:0000313" key="4">
    <source>
        <dbReference type="Proteomes" id="UP000642070"/>
    </source>
</evidence>
<comment type="caution">
    <text evidence="3">The sequence shown here is derived from an EMBL/GenBank/DDBJ whole genome shotgun (WGS) entry which is preliminary data.</text>
</comment>
<proteinExistence type="predicted"/>
<dbReference type="Proteomes" id="UP000642070">
    <property type="component" value="Unassembled WGS sequence"/>
</dbReference>
<dbReference type="InterPro" id="IPR002372">
    <property type="entry name" value="PQQ_rpt_dom"/>
</dbReference>
<sequence>MSYRADILGPMSRSGTFRLLLAGALVLVVGGVATTAYALRRSRSDSSSTANPEVGTTAAASPSPSKPAFVGWSDPELVGKPWGTKVNGLLTFRGNPTRTYYGQGPVPKTMPVHKWQYPKTGGMCAMSEDKGKTTQWCGNGWTGQPAVFERDGRTWVVFGAYDRNIHFLDAATGEQIMPDFKTGDIIKGTVTVDPDGFPLLYSGSRDNYYRVIALDRGVPTELWKLSANAVKPTMWNDDWDGSGLIIDDYLFEGGENSQFHIVKLNRGYDANGKVTVNPKLVFNTPGWDEQLLKDFGDTNVSIENSVAIYKNTVYFANSGGLVQGWDISGLKEGKTPTRTFRFWTGDDTDASIVIDEAGFLYVGSEYEKGNARSKQVGQMMKLDPSKPDNPVVWSVKDQGTRPAGIWGTPALYKDIAIFDTTGGDVMGLDRQTGAVRWKFHVPGNETWQSPVVVDDTLFIGDCSGVMHAYDVGDTNAQPKLLWELKIGGCIESTPAVWKGAMYFGTRAGAVHSLSVS</sequence>
<evidence type="ECO:0000313" key="3">
    <source>
        <dbReference type="EMBL" id="GGM76645.1"/>
    </source>
</evidence>
<reference evidence="3" key="2">
    <citation type="submission" date="2020-09" db="EMBL/GenBank/DDBJ databases">
        <authorList>
            <person name="Sun Q."/>
            <person name="Ohkuma M."/>
        </authorList>
    </citation>
    <scope>NUCLEOTIDE SEQUENCE</scope>
    <source>
        <strain evidence="3">JCM 19831</strain>
    </source>
</reference>
<accession>A0A917UBJ4</accession>